<evidence type="ECO:0000313" key="1">
    <source>
        <dbReference type="EMBL" id="CAB4218118.1"/>
    </source>
</evidence>
<organism evidence="1">
    <name type="scientific">uncultured Caudovirales phage</name>
    <dbReference type="NCBI Taxonomy" id="2100421"/>
    <lineage>
        <taxon>Viruses</taxon>
        <taxon>Duplodnaviria</taxon>
        <taxon>Heunggongvirae</taxon>
        <taxon>Uroviricota</taxon>
        <taxon>Caudoviricetes</taxon>
        <taxon>Peduoviridae</taxon>
        <taxon>Maltschvirus</taxon>
        <taxon>Maltschvirus maltsch</taxon>
    </lineage>
</organism>
<protein>
    <submittedName>
        <fullName evidence="1">Uncharacterized protein</fullName>
    </submittedName>
</protein>
<dbReference type="EMBL" id="LR797460">
    <property type="protein sequence ID" value="CAB4218118.1"/>
    <property type="molecule type" value="Genomic_DNA"/>
</dbReference>
<reference evidence="1" key="1">
    <citation type="submission" date="2020-05" db="EMBL/GenBank/DDBJ databases">
        <authorList>
            <person name="Chiriac C."/>
            <person name="Salcher M."/>
            <person name="Ghai R."/>
            <person name="Kavagutti S V."/>
        </authorList>
    </citation>
    <scope>NUCLEOTIDE SEQUENCE</scope>
</reference>
<sequence length="76" mass="8189">MAKITNINEAINHVNRHGINILTSADTLVVSSTGGIHINCVVDATCNDIESKKLEAYVLKGERTVKAKKKSEPSAQ</sequence>
<name>A0A6J5SRJ7_9CAUD</name>
<gene>
    <name evidence="1" type="ORF">UFOVP1596_1</name>
</gene>
<proteinExistence type="predicted"/>
<accession>A0A6J5SRJ7</accession>